<dbReference type="AlphaFoldDB" id="A0A5M6IFK1"/>
<protein>
    <submittedName>
        <fullName evidence="4">Fe-S cluster assembly protein SufD</fullName>
    </submittedName>
</protein>
<name>A0A5M6IFK1_9PROT</name>
<dbReference type="Proteomes" id="UP000324065">
    <property type="component" value="Unassembled WGS sequence"/>
</dbReference>
<dbReference type="InterPro" id="IPR045595">
    <property type="entry name" value="SufBD_N"/>
</dbReference>
<evidence type="ECO:0000313" key="5">
    <source>
        <dbReference type="Proteomes" id="UP000324065"/>
    </source>
</evidence>
<dbReference type="InterPro" id="IPR000825">
    <property type="entry name" value="SUF_FeS_clus_asmbl_SufBD_core"/>
</dbReference>
<evidence type="ECO:0000313" key="4">
    <source>
        <dbReference type="EMBL" id="KAA5607076.1"/>
    </source>
</evidence>
<dbReference type="InterPro" id="IPR055346">
    <property type="entry name" value="Fe-S_cluster_assembly_SufBD"/>
</dbReference>
<dbReference type="PANTHER" id="PTHR43575">
    <property type="entry name" value="PROTEIN ABCI7, CHLOROPLASTIC"/>
    <property type="match status" value="1"/>
</dbReference>
<organism evidence="4 5">
    <name type="scientific">Roseospira marina</name>
    <dbReference type="NCBI Taxonomy" id="140057"/>
    <lineage>
        <taxon>Bacteria</taxon>
        <taxon>Pseudomonadati</taxon>
        <taxon>Pseudomonadota</taxon>
        <taxon>Alphaproteobacteria</taxon>
        <taxon>Rhodospirillales</taxon>
        <taxon>Rhodospirillaceae</taxon>
        <taxon>Roseospira</taxon>
    </lineage>
</organism>
<evidence type="ECO:0000259" key="2">
    <source>
        <dbReference type="Pfam" id="PF01458"/>
    </source>
</evidence>
<keyword evidence="5" id="KW-1185">Reference proteome</keyword>
<dbReference type="EMBL" id="VWPJ01000002">
    <property type="protein sequence ID" value="KAA5607076.1"/>
    <property type="molecule type" value="Genomic_DNA"/>
</dbReference>
<proteinExistence type="inferred from homology"/>
<comment type="caution">
    <text evidence="4">The sequence shown here is derived from an EMBL/GenBank/DDBJ whole genome shotgun (WGS) entry which is preliminary data.</text>
</comment>
<gene>
    <name evidence="4" type="primary">sufD</name>
    <name evidence="4" type="ORF">F1188_04000</name>
</gene>
<evidence type="ECO:0000259" key="3">
    <source>
        <dbReference type="Pfam" id="PF19295"/>
    </source>
</evidence>
<dbReference type="GO" id="GO:0016226">
    <property type="term" value="P:iron-sulfur cluster assembly"/>
    <property type="evidence" value="ECO:0007669"/>
    <property type="project" value="InterPro"/>
</dbReference>
<feature type="domain" description="SUF system FeS cluster assembly SufBD N-terminal" evidence="3">
    <location>
        <begin position="22"/>
        <end position="169"/>
    </location>
</feature>
<dbReference type="OrthoDB" id="9768262at2"/>
<sequence length="446" mass="47788">MTDPVETIPLVPETLAAGANDEPAWLSDLRRAGLSIYTERGLPTVKVEAWKYTSLAGLKKIPYVLDDGGVPAPADADIAGDVLPLPPEDTYRVTLVNGRPTDLPTDLPAGVRMARLADLLEAEPALVKPYLGRIADLSDAPMGALNGALMRDGVVILVDAGIVLDKPIHLVSIAQAPNGQARHGHPRHLIVLGDGAAATIVESRVTGPESAETLCNAVTEIAVGADAHLRHLRLVNRAETAVDLDLTETTLADRATYDAFTLTLGGRLVRNEGRVRLRGANAWAGLRGAYGARDAQHFDTTLLVDHVVPDARSDQVFKGVVDAGGKAVFQGKVIVRKDAQRTDGNQLHKALLLSRDADAYTKPELEIYADDVKCSHGATVGELDENQLFYLMARGIPEADARALLVEAFLDDVVEAIPEGPLRDAFLASVRAWQTRRHASTWEIGA</sequence>
<feature type="domain" description="SUF system FeS cluster assembly SufBD core" evidence="2">
    <location>
        <begin position="181"/>
        <end position="409"/>
    </location>
</feature>
<dbReference type="Pfam" id="PF01458">
    <property type="entry name" value="SUFBD_core"/>
    <property type="match status" value="1"/>
</dbReference>
<dbReference type="PANTHER" id="PTHR43575:SF1">
    <property type="entry name" value="PROTEIN ABCI7, CHLOROPLASTIC"/>
    <property type="match status" value="1"/>
</dbReference>
<evidence type="ECO:0000256" key="1">
    <source>
        <dbReference type="ARBA" id="ARBA00043967"/>
    </source>
</evidence>
<dbReference type="Pfam" id="PF19295">
    <property type="entry name" value="SufBD_N"/>
    <property type="match status" value="1"/>
</dbReference>
<dbReference type="SUPFAM" id="SSF101960">
    <property type="entry name" value="Stabilizer of iron transporter SufD"/>
    <property type="match status" value="1"/>
</dbReference>
<accession>A0A5M6IFK1</accession>
<dbReference type="NCBIfam" id="TIGR01981">
    <property type="entry name" value="sufD"/>
    <property type="match status" value="1"/>
</dbReference>
<reference evidence="4 5" key="1">
    <citation type="submission" date="2019-09" db="EMBL/GenBank/DDBJ databases">
        <title>Genome sequence of Roseospira marina, one of the more divergent members of the non-sulfur purple photosynthetic bacterial family, the Rhodospirillaceae.</title>
        <authorList>
            <person name="Meyer T."/>
            <person name="Kyndt J."/>
        </authorList>
    </citation>
    <scope>NUCLEOTIDE SEQUENCE [LARGE SCALE GENOMIC DNA]</scope>
    <source>
        <strain evidence="4 5">DSM 15113</strain>
    </source>
</reference>
<comment type="similarity">
    <text evidence="1">Belongs to the iron-sulfur cluster assembly SufBD family.</text>
</comment>
<dbReference type="InterPro" id="IPR011542">
    <property type="entry name" value="SUF_FeS_clus_asmbl_SufD"/>
</dbReference>
<dbReference type="RefSeq" id="WP_150061086.1">
    <property type="nucleotide sequence ID" value="NZ_JACHII010000003.1"/>
</dbReference>
<dbReference type="InterPro" id="IPR037284">
    <property type="entry name" value="SUF_FeS_clus_asmbl_SufBD_sf"/>
</dbReference>